<dbReference type="Pfam" id="PF11731">
    <property type="entry name" value="Cdd1"/>
    <property type="match status" value="1"/>
</dbReference>
<comment type="caution">
    <text evidence="1">The sequence shown here is derived from an EMBL/GenBank/DDBJ whole genome shotgun (WGS) entry which is preliminary data.</text>
</comment>
<reference evidence="1 2" key="1">
    <citation type="submission" date="2013-09" db="EMBL/GenBank/DDBJ databases">
        <title>Genome sequencing of Arenimonas oryziterrae.</title>
        <authorList>
            <person name="Chen F."/>
            <person name="Wang G."/>
        </authorList>
    </citation>
    <scope>NUCLEOTIDE SEQUENCE [LARGE SCALE GENOMIC DNA]</scope>
    <source>
        <strain evidence="1 2">YC6267</strain>
    </source>
</reference>
<dbReference type="RefSeq" id="WP_022969221.1">
    <property type="nucleotide sequence ID" value="NZ_ATVD01000002.1"/>
</dbReference>
<proteinExistence type="predicted"/>
<dbReference type="eggNOG" id="ENOG5032S6N">
    <property type="taxonomic scope" value="Bacteria"/>
</dbReference>
<gene>
    <name evidence="1" type="ORF">N789_03265</name>
</gene>
<evidence type="ECO:0008006" key="3">
    <source>
        <dbReference type="Google" id="ProtNLM"/>
    </source>
</evidence>
<protein>
    <recommendedName>
        <fullName evidence="3">Mitomycin resistance protein</fullName>
    </recommendedName>
</protein>
<dbReference type="AlphaFoldDB" id="A0A091B2E8"/>
<dbReference type="OrthoDB" id="7173324at2"/>
<name>A0A091B2E8_9GAMM</name>
<sequence>MAKARNAAEAKRLEQLPNVGPSIAGDLRALGISEPAQLIGLDPYALYERSNALVGVRQDPCVCDTFIAAVRFMEGSPPHPWWHYTEERKKKLR</sequence>
<dbReference type="PATRIC" id="fig|1121015.4.peg.642"/>
<dbReference type="Gene3D" id="1.10.150.20">
    <property type="entry name" value="5' to 3' exonuclease, C-terminal subdomain"/>
    <property type="match status" value="1"/>
</dbReference>
<keyword evidence="2" id="KW-1185">Reference proteome</keyword>
<dbReference type="Proteomes" id="UP000029385">
    <property type="component" value="Unassembled WGS sequence"/>
</dbReference>
<dbReference type="STRING" id="1121015.GCA_000420545_01598"/>
<evidence type="ECO:0000313" key="2">
    <source>
        <dbReference type="Proteomes" id="UP000029385"/>
    </source>
</evidence>
<accession>A0A091B2E8</accession>
<dbReference type="EMBL" id="AVCI01000001">
    <property type="protein sequence ID" value="KFN45054.1"/>
    <property type="molecule type" value="Genomic_DNA"/>
</dbReference>
<organism evidence="1 2">
    <name type="scientific">Arenimonas oryziterrae DSM 21050 = YC6267</name>
    <dbReference type="NCBI Taxonomy" id="1121015"/>
    <lineage>
        <taxon>Bacteria</taxon>
        <taxon>Pseudomonadati</taxon>
        <taxon>Pseudomonadota</taxon>
        <taxon>Gammaproteobacteria</taxon>
        <taxon>Lysobacterales</taxon>
        <taxon>Lysobacteraceae</taxon>
        <taxon>Arenimonas</taxon>
    </lineage>
</organism>
<evidence type="ECO:0000313" key="1">
    <source>
        <dbReference type="EMBL" id="KFN45054.1"/>
    </source>
</evidence>
<dbReference type="InterPro" id="IPR021725">
    <property type="entry name" value="Cdd1"/>
</dbReference>